<evidence type="ECO:0000313" key="1">
    <source>
        <dbReference type="EMBL" id="MBC3862594.1"/>
    </source>
</evidence>
<name>A0A923HKL2_9BURK</name>
<organism evidence="1 2">
    <name type="scientific">Undibacterium jejuense</name>
    <dbReference type="NCBI Taxonomy" id="1344949"/>
    <lineage>
        <taxon>Bacteria</taxon>
        <taxon>Pseudomonadati</taxon>
        <taxon>Pseudomonadota</taxon>
        <taxon>Betaproteobacteria</taxon>
        <taxon>Burkholderiales</taxon>
        <taxon>Oxalobacteraceae</taxon>
        <taxon>Undibacterium</taxon>
    </lineage>
</organism>
<dbReference type="AlphaFoldDB" id="A0A923HKL2"/>
<gene>
    <name evidence="1" type="ORF">H8K32_10820</name>
</gene>
<dbReference type="Proteomes" id="UP000634011">
    <property type="component" value="Unassembled WGS sequence"/>
</dbReference>
<evidence type="ECO:0000313" key="2">
    <source>
        <dbReference type="Proteomes" id="UP000634011"/>
    </source>
</evidence>
<dbReference type="EMBL" id="JACOFV010000009">
    <property type="protein sequence ID" value="MBC3862594.1"/>
    <property type="molecule type" value="Genomic_DNA"/>
</dbReference>
<protein>
    <submittedName>
        <fullName evidence="1">DUF2855 family protein</fullName>
    </submittedName>
</protein>
<reference evidence="1" key="1">
    <citation type="submission" date="2020-08" db="EMBL/GenBank/DDBJ databases">
        <title>Novel species isolated from subtropical streams in China.</title>
        <authorList>
            <person name="Lu H."/>
        </authorList>
    </citation>
    <scope>NUCLEOTIDE SEQUENCE</scope>
    <source>
        <strain evidence="1">KACC 12607</strain>
    </source>
</reference>
<accession>A0A923HKL2</accession>
<dbReference type="InterPro" id="IPR021276">
    <property type="entry name" value="DUF2855"/>
</dbReference>
<keyword evidence="2" id="KW-1185">Reference proteome</keyword>
<sequence>MTNQGLEFIVQRDQLTHCKSRKLDFPDQQTLATGQVLLKIDHFAFTSNNVTYAAFGTAMKYWNFFPTETGWGNIPVWGFADVLLSNVDGIEPGERFYGYYPMASHLLVTPSRINVNGFSDSAAHRQEMHPLYNQYLRTTTDPAYQKDTEALQMLLRPLFITSLMIDDFLDDNQFFGAKNVIISSASSKTAYGLAFALSQRAARDYQIIGLTSEANRQFVTNLGIYDQVLNYEQCGQLDASVASVYVDMAGSASLRSEIHHHLSDNVVYSCAVGGTHWEDLGSGQHLPGARPSLFFAPAQIKKRLADWGSAGLQSKLADAWQKLILRITDAQHPWLQVSHSYGADASNQLVLKMLSGKVAAQEGHILSLSRSS</sequence>
<proteinExistence type="predicted"/>
<dbReference type="Pfam" id="PF11017">
    <property type="entry name" value="DUF2855"/>
    <property type="match status" value="1"/>
</dbReference>
<comment type="caution">
    <text evidence="1">The sequence shown here is derived from an EMBL/GenBank/DDBJ whole genome shotgun (WGS) entry which is preliminary data.</text>
</comment>